<evidence type="ECO:0000256" key="4">
    <source>
        <dbReference type="ARBA" id="ARBA00022525"/>
    </source>
</evidence>
<dbReference type="Pfam" id="PF05938">
    <property type="entry name" value="Self-incomp_S1"/>
    <property type="match status" value="1"/>
</dbReference>
<dbReference type="GO" id="GO:0060320">
    <property type="term" value="P:rejection of self pollen"/>
    <property type="evidence" value="ECO:0007669"/>
    <property type="project" value="UniProtKB-KW"/>
</dbReference>
<organism evidence="7 8">
    <name type="scientific">Eruca vesicaria subsp. sativa</name>
    <name type="common">Garden rocket</name>
    <name type="synonym">Eruca sativa</name>
    <dbReference type="NCBI Taxonomy" id="29727"/>
    <lineage>
        <taxon>Eukaryota</taxon>
        <taxon>Viridiplantae</taxon>
        <taxon>Streptophyta</taxon>
        <taxon>Embryophyta</taxon>
        <taxon>Tracheophyta</taxon>
        <taxon>Spermatophyta</taxon>
        <taxon>Magnoliopsida</taxon>
        <taxon>eudicotyledons</taxon>
        <taxon>Gunneridae</taxon>
        <taxon>Pentapetalae</taxon>
        <taxon>rosids</taxon>
        <taxon>malvids</taxon>
        <taxon>Brassicales</taxon>
        <taxon>Brassicaceae</taxon>
        <taxon>Brassiceae</taxon>
        <taxon>Eruca</taxon>
    </lineage>
</organism>
<keyword evidence="3 6" id="KW-0713">Self-incompatibility</keyword>
<gene>
    <name evidence="7" type="ORF">ERUC_LOCUS32012</name>
</gene>
<evidence type="ECO:0000256" key="6">
    <source>
        <dbReference type="RuleBase" id="RU367044"/>
    </source>
</evidence>
<keyword evidence="4 6" id="KW-0964">Secreted</keyword>
<feature type="signal peptide" evidence="6">
    <location>
        <begin position="1"/>
        <end position="26"/>
    </location>
</feature>
<comment type="subcellular location">
    <subcellularLocation>
        <location evidence="1 6">Secreted</location>
    </subcellularLocation>
</comment>
<evidence type="ECO:0000313" key="8">
    <source>
        <dbReference type="Proteomes" id="UP001642260"/>
    </source>
</evidence>
<accession>A0ABC8L4D5</accession>
<evidence type="ECO:0000256" key="3">
    <source>
        <dbReference type="ARBA" id="ARBA00022471"/>
    </source>
</evidence>
<keyword evidence="8" id="KW-1185">Reference proteome</keyword>
<dbReference type="PANTHER" id="PTHR31232">
    <property type="match status" value="1"/>
</dbReference>
<keyword evidence="5 6" id="KW-0732">Signal</keyword>
<feature type="chain" id="PRO_5044531495" description="S-protein homolog" evidence="6">
    <location>
        <begin position="27"/>
        <end position="148"/>
    </location>
</feature>
<evidence type="ECO:0000256" key="2">
    <source>
        <dbReference type="ARBA" id="ARBA00005581"/>
    </source>
</evidence>
<sequence>MGSLKVLTGLLLIMMSTCIHVAMSHAQDDFSLTGFDNPRTTVVIINDLGGSMPLRYHCNSKDDDLGDRTMPPSGSWFFEFKPSVFGNTKFYCSFSWGNELHYFDIYRYRRDRLFAEFGCIRCEWKIRKTGPCKLNKDSGMFDVCLPWN</sequence>
<evidence type="ECO:0000256" key="1">
    <source>
        <dbReference type="ARBA" id="ARBA00004613"/>
    </source>
</evidence>
<dbReference type="AlphaFoldDB" id="A0ABC8L4D5"/>
<evidence type="ECO:0000313" key="7">
    <source>
        <dbReference type="EMBL" id="CAH8374392.1"/>
    </source>
</evidence>
<comment type="caution">
    <text evidence="7">The sequence shown here is derived from an EMBL/GenBank/DDBJ whole genome shotgun (WGS) entry which is preliminary data.</text>
</comment>
<dbReference type="Proteomes" id="UP001642260">
    <property type="component" value="Unassembled WGS sequence"/>
</dbReference>
<evidence type="ECO:0000256" key="5">
    <source>
        <dbReference type="ARBA" id="ARBA00022729"/>
    </source>
</evidence>
<dbReference type="GO" id="GO:0005576">
    <property type="term" value="C:extracellular region"/>
    <property type="evidence" value="ECO:0007669"/>
    <property type="project" value="UniProtKB-SubCell"/>
</dbReference>
<dbReference type="EMBL" id="CAKOAT010449598">
    <property type="protein sequence ID" value="CAH8374392.1"/>
    <property type="molecule type" value="Genomic_DNA"/>
</dbReference>
<proteinExistence type="inferred from homology"/>
<name>A0ABC8L4D5_ERUVS</name>
<dbReference type="InterPro" id="IPR010264">
    <property type="entry name" value="Self-incomp_S1"/>
</dbReference>
<reference evidence="7 8" key="1">
    <citation type="submission" date="2022-03" db="EMBL/GenBank/DDBJ databases">
        <authorList>
            <person name="Macdonald S."/>
            <person name="Ahmed S."/>
            <person name="Newling K."/>
        </authorList>
    </citation>
    <scope>NUCLEOTIDE SEQUENCE [LARGE SCALE GENOMIC DNA]</scope>
</reference>
<protein>
    <recommendedName>
        <fullName evidence="6">S-protein homolog</fullName>
    </recommendedName>
</protein>
<dbReference type="PANTHER" id="PTHR31232:SF31">
    <property type="entry name" value="PLANT SELF-INCOMPATIBILITY PROTEIN S1 FAMILY PROTEIN-RELATED"/>
    <property type="match status" value="1"/>
</dbReference>
<comment type="similarity">
    <text evidence="2 6">Belongs to the plant self-incompatibility (S1) protein family.</text>
</comment>